<dbReference type="STRING" id="345632.GPICK_00435"/>
<accession>A0A0B5BBV7</accession>
<keyword evidence="3" id="KW-1185">Reference proteome</keyword>
<protein>
    <recommendedName>
        <fullName evidence="4">CopG family transcriptional regulator</fullName>
    </recommendedName>
</protein>
<dbReference type="AlphaFoldDB" id="A0A0B5BBV7"/>
<dbReference type="Proteomes" id="UP000057609">
    <property type="component" value="Chromosome"/>
</dbReference>
<dbReference type="SUPFAM" id="SSF47598">
    <property type="entry name" value="Ribbon-helix-helix"/>
    <property type="match status" value="1"/>
</dbReference>
<dbReference type="HOGENOM" id="CLU_179926_0_0_7"/>
<dbReference type="KEGG" id="gpi:GPICK_00435"/>
<name>A0A0B5BBV7_9BACT</name>
<evidence type="ECO:0000256" key="1">
    <source>
        <dbReference type="SAM" id="MobiDB-lite"/>
    </source>
</evidence>
<reference evidence="2 3" key="1">
    <citation type="journal article" date="2015" name="Genome Announc.">
        <title>Complete Genome of Geobacter pickeringii G13T, a Metal-Reducing Isolate from Sedimentary Kaolin Deposits.</title>
        <authorList>
            <person name="Badalamenti J.P."/>
            <person name="Bond D.R."/>
        </authorList>
    </citation>
    <scope>NUCLEOTIDE SEQUENCE [LARGE SCALE GENOMIC DNA]</scope>
    <source>
        <strain evidence="2 3">G13</strain>
    </source>
</reference>
<dbReference type="EMBL" id="CP009788">
    <property type="protein sequence ID" value="AJE02045.1"/>
    <property type="molecule type" value="Genomic_DNA"/>
</dbReference>
<proteinExistence type="predicted"/>
<feature type="region of interest" description="Disordered" evidence="1">
    <location>
        <begin position="61"/>
        <end position="84"/>
    </location>
</feature>
<dbReference type="RefSeq" id="WP_039739508.1">
    <property type="nucleotide sequence ID" value="NZ_CP009788.1"/>
</dbReference>
<organism evidence="2 3">
    <name type="scientific">Geobacter pickeringii</name>
    <dbReference type="NCBI Taxonomy" id="345632"/>
    <lineage>
        <taxon>Bacteria</taxon>
        <taxon>Pseudomonadati</taxon>
        <taxon>Thermodesulfobacteriota</taxon>
        <taxon>Desulfuromonadia</taxon>
        <taxon>Geobacterales</taxon>
        <taxon>Geobacteraceae</taxon>
        <taxon>Geobacter</taxon>
    </lineage>
</organism>
<dbReference type="GO" id="GO:0006355">
    <property type="term" value="P:regulation of DNA-templated transcription"/>
    <property type="evidence" value="ECO:0007669"/>
    <property type="project" value="InterPro"/>
</dbReference>
<evidence type="ECO:0008006" key="4">
    <source>
        <dbReference type="Google" id="ProtNLM"/>
    </source>
</evidence>
<dbReference type="OrthoDB" id="5421722at2"/>
<gene>
    <name evidence="2" type="ORF">GPICK_00435</name>
</gene>
<sequence>MKAIKTAISIEKDLFDQAEKMAQSMKVSRSRLFVIALQDFIAHQKNREMLAQINAAYADDSDTAEQTLRRKSRRQHRRMVEGEW</sequence>
<evidence type="ECO:0000313" key="2">
    <source>
        <dbReference type="EMBL" id="AJE02045.1"/>
    </source>
</evidence>
<dbReference type="InterPro" id="IPR010985">
    <property type="entry name" value="Ribbon_hlx_hlx"/>
</dbReference>
<dbReference type="Gene3D" id="1.10.1220.10">
    <property type="entry name" value="Met repressor-like"/>
    <property type="match status" value="1"/>
</dbReference>
<dbReference type="InterPro" id="IPR013321">
    <property type="entry name" value="Arc_rbn_hlx_hlx"/>
</dbReference>
<evidence type="ECO:0000313" key="3">
    <source>
        <dbReference type="Proteomes" id="UP000057609"/>
    </source>
</evidence>